<feature type="non-terminal residue" evidence="2">
    <location>
        <position position="1"/>
    </location>
</feature>
<keyword evidence="3" id="KW-1185">Reference proteome</keyword>
<evidence type="ECO:0000313" key="3">
    <source>
        <dbReference type="Proteomes" id="UP000708208"/>
    </source>
</evidence>
<protein>
    <recommendedName>
        <fullName evidence="1">CRAL-TRIO domain-containing protein</fullName>
    </recommendedName>
</protein>
<dbReference type="EMBL" id="CAJVCH010114779">
    <property type="protein sequence ID" value="CAG7724876.1"/>
    <property type="molecule type" value="Genomic_DNA"/>
</dbReference>
<name>A0A8J2P471_9HEXA</name>
<evidence type="ECO:0000313" key="2">
    <source>
        <dbReference type="EMBL" id="CAG7724876.1"/>
    </source>
</evidence>
<organism evidence="2 3">
    <name type="scientific">Allacma fusca</name>
    <dbReference type="NCBI Taxonomy" id="39272"/>
    <lineage>
        <taxon>Eukaryota</taxon>
        <taxon>Metazoa</taxon>
        <taxon>Ecdysozoa</taxon>
        <taxon>Arthropoda</taxon>
        <taxon>Hexapoda</taxon>
        <taxon>Collembola</taxon>
        <taxon>Symphypleona</taxon>
        <taxon>Sminthuridae</taxon>
        <taxon>Allacma</taxon>
    </lineage>
</organism>
<dbReference type="PROSITE" id="PS50191">
    <property type="entry name" value="CRAL_TRIO"/>
    <property type="match status" value="1"/>
</dbReference>
<reference evidence="2" key="1">
    <citation type="submission" date="2021-06" db="EMBL/GenBank/DDBJ databases">
        <authorList>
            <person name="Hodson N. C."/>
            <person name="Mongue J. A."/>
            <person name="Jaron S. K."/>
        </authorList>
    </citation>
    <scope>NUCLEOTIDE SEQUENCE</scope>
</reference>
<sequence length="172" mass="19952">MQKCMDMKKWIDDIDSWKAPTELEQIFPIYQAGYDIYNRPVWVFEFGKFDLKSQFNKGTQGIEDLKKYMYRNTLIMLDVGHRQSARNKGPSINGIAQALTVVDFDKFKVANFIHSSIFSVLQDTFYTHSHLLNAVWSKVLMINLPYPPKLIKAVAVPFLGPLVNKLEVYGRR</sequence>
<evidence type="ECO:0000259" key="1">
    <source>
        <dbReference type="PROSITE" id="PS50191"/>
    </source>
</evidence>
<dbReference type="InterPro" id="IPR001251">
    <property type="entry name" value="CRAL-TRIO_dom"/>
</dbReference>
<dbReference type="Pfam" id="PF00650">
    <property type="entry name" value="CRAL_TRIO"/>
    <property type="match status" value="1"/>
</dbReference>
<feature type="domain" description="CRAL-TRIO" evidence="1">
    <location>
        <begin position="19"/>
        <end position="163"/>
    </location>
</feature>
<proteinExistence type="predicted"/>
<dbReference type="AlphaFoldDB" id="A0A8J2P471"/>
<dbReference type="Proteomes" id="UP000708208">
    <property type="component" value="Unassembled WGS sequence"/>
</dbReference>
<comment type="caution">
    <text evidence="2">The sequence shown here is derived from an EMBL/GenBank/DDBJ whole genome shotgun (WGS) entry which is preliminary data.</text>
</comment>
<accession>A0A8J2P471</accession>
<gene>
    <name evidence="2" type="ORF">AFUS01_LOCUS13869</name>
</gene>